<keyword evidence="2" id="KW-1185">Reference proteome</keyword>
<accession>A0AAV4M6Y0</accession>
<dbReference type="Proteomes" id="UP001054945">
    <property type="component" value="Unassembled WGS sequence"/>
</dbReference>
<proteinExistence type="predicted"/>
<name>A0AAV4M6Y0_CAEEX</name>
<evidence type="ECO:0000313" key="1">
    <source>
        <dbReference type="EMBL" id="GIX68123.1"/>
    </source>
</evidence>
<reference evidence="1 2" key="1">
    <citation type="submission" date="2021-06" db="EMBL/GenBank/DDBJ databases">
        <title>Caerostris extrusa draft genome.</title>
        <authorList>
            <person name="Kono N."/>
            <person name="Arakawa K."/>
        </authorList>
    </citation>
    <scope>NUCLEOTIDE SEQUENCE [LARGE SCALE GENOMIC DNA]</scope>
</reference>
<dbReference type="EMBL" id="BPLR01019461">
    <property type="protein sequence ID" value="GIX68123.1"/>
    <property type="molecule type" value="Genomic_DNA"/>
</dbReference>
<protein>
    <submittedName>
        <fullName evidence="1">Uncharacterized protein</fullName>
    </submittedName>
</protein>
<gene>
    <name evidence="1" type="ORF">CEXT_62561</name>
</gene>
<comment type="caution">
    <text evidence="1">The sequence shown here is derived from an EMBL/GenBank/DDBJ whole genome shotgun (WGS) entry which is preliminary data.</text>
</comment>
<sequence>MVAKVSDNFDMMLVISSGQSDTGDLRASHDSTELLGLPSVISKTTIAKPADISYKTTIDHMVPSSASAGSSSMNYAGYGIPSSGLLNVPCWQRNRCHIIKIQRQLFDSLPAFLVFK</sequence>
<evidence type="ECO:0000313" key="2">
    <source>
        <dbReference type="Proteomes" id="UP001054945"/>
    </source>
</evidence>
<dbReference type="AlphaFoldDB" id="A0AAV4M6Y0"/>
<organism evidence="1 2">
    <name type="scientific">Caerostris extrusa</name>
    <name type="common">Bark spider</name>
    <name type="synonym">Caerostris bankana</name>
    <dbReference type="NCBI Taxonomy" id="172846"/>
    <lineage>
        <taxon>Eukaryota</taxon>
        <taxon>Metazoa</taxon>
        <taxon>Ecdysozoa</taxon>
        <taxon>Arthropoda</taxon>
        <taxon>Chelicerata</taxon>
        <taxon>Arachnida</taxon>
        <taxon>Araneae</taxon>
        <taxon>Araneomorphae</taxon>
        <taxon>Entelegynae</taxon>
        <taxon>Araneoidea</taxon>
        <taxon>Araneidae</taxon>
        <taxon>Caerostris</taxon>
    </lineage>
</organism>